<keyword evidence="8" id="KW-0472">Membrane</keyword>
<dbReference type="InterPro" id="IPR041171">
    <property type="entry name" value="SDR_Ig"/>
</dbReference>
<feature type="domain" description="SDR-like Ig" evidence="11">
    <location>
        <begin position="58"/>
        <end position="143"/>
    </location>
</feature>
<dbReference type="InterPro" id="IPR011252">
    <property type="entry name" value="Fibrogen-bd_dom1"/>
</dbReference>
<feature type="transmembrane region" description="Helical" evidence="8">
    <location>
        <begin position="675"/>
        <end position="694"/>
    </location>
</feature>
<dbReference type="Pfam" id="PF05737">
    <property type="entry name" value="Collagen_bind"/>
    <property type="match status" value="1"/>
</dbReference>
<evidence type="ECO:0000313" key="13">
    <source>
        <dbReference type="Proteomes" id="UP001596282"/>
    </source>
</evidence>
<dbReference type="InterPro" id="IPR041033">
    <property type="entry name" value="SpaA_PFL_dom_1"/>
</dbReference>
<evidence type="ECO:0000256" key="6">
    <source>
        <dbReference type="ARBA" id="ARBA00023088"/>
    </source>
</evidence>
<organism evidence="12 13">
    <name type="scientific">Lactiplantibacillus daowaiensis</name>
    <dbReference type="NCBI Taxonomy" id="2559918"/>
    <lineage>
        <taxon>Bacteria</taxon>
        <taxon>Bacillati</taxon>
        <taxon>Bacillota</taxon>
        <taxon>Bacilli</taxon>
        <taxon>Lactobacillales</taxon>
        <taxon>Lactobacillaceae</taxon>
        <taxon>Lactiplantibacillus</taxon>
    </lineage>
</organism>
<dbReference type="PANTHER" id="PTHR36108">
    <property type="entry name" value="COLOSSIN-B-RELATED"/>
    <property type="match status" value="1"/>
</dbReference>
<dbReference type="PANTHER" id="PTHR36108:SF13">
    <property type="entry name" value="COLOSSIN-B-RELATED"/>
    <property type="match status" value="1"/>
</dbReference>
<evidence type="ECO:0000259" key="10">
    <source>
        <dbReference type="Pfam" id="PF17802"/>
    </source>
</evidence>
<dbReference type="InterPro" id="IPR008456">
    <property type="entry name" value="Collagen-bd_dom"/>
</dbReference>
<evidence type="ECO:0000259" key="9">
    <source>
        <dbReference type="Pfam" id="PF05737"/>
    </source>
</evidence>
<feature type="compositionally biased region" description="Polar residues" evidence="7">
    <location>
        <begin position="607"/>
        <end position="616"/>
    </location>
</feature>
<keyword evidence="5" id="KW-0732">Signal</keyword>
<feature type="region of interest" description="Disordered" evidence="7">
    <location>
        <begin position="482"/>
        <end position="667"/>
    </location>
</feature>
<evidence type="ECO:0000313" key="12">
    <source>
        <dbReference type="EMBL" id="MFC6181037.1"/>
    </source>
</evidence>
<dbReference type="RefSeq" id="WP_137629613.1">
    <property type="nucleotide sequence ID" value="NZ_BJDJ01000028.1"/>
</dbReference>
<feature type="compositionally biased region" description="Polar residues" evidence="7">
    <location>
        <begin position="639"/>
        <end position="665"/>
    </location>
</feature>
<evidence type="ECO:0000256" key="5">
    <source>
        <dbReference type="ARBA" id="ARBA00022729"/>
    </source>
</evidence>
<dbReference type="InterPro" id="IPR008966">
    <property type="entry name" value="Adhesion_dom_sf"/>
</dbReference>
<keyword evidence="3" id="KW-0134">Cell wall</keyword>
<gene>
    <name evidence="12" type="ORF">ACFP5Y_07385</name>
</gene>
<dbReference type="Pfam" id="PF17802">
    <property type="entry name" value="SpaA"/>
    <property type="match status" value="2"/>
</dbReference>
<evidence type="ECO:0000256" key="4">
    <source>
        <dbReference type="ARBA" id="ARBA00022525"/>
    </source>
</evidence>
<feature type="compositionally biased region" description="Low complexity" evidence="7">
    <location>
        <begin position="482"/>
        <end position="523"/>
    </location>
</feature>
<evidence type="ECO:0000256" key="3">
    <source>
        <dbReference type="ARBA" id="ARBA00022512"/>
    </source>
</evidence>
<feature type="domain" description="SpaA-like prealbumin fold" evidence="10">
    <location>
        <begin position="303"/>
        <end position="384"/>
    </location>
</feature>
<feature type="domain" description="SpaA-like prealbumin fold" evidence="10">
    <location>
        <begin position="399"/>
        <end position="484"/>
    </location>
</feature>
<keyword evidence="8" id="KW-0812">Transmembrane</keyword>
<sequence>MRSRLLAVGLSLLTVLVTLIVFGLSGKAATIPVAGLNGTDAIVTDRNGNVIKDTSTLSRWEEYAINYHWAIEDGEPVAAGDTAIVTLPDGATAIRDLSFNLKDDNGMVIGTFTIKEGAKSGTITFNDRFSHIGTNRDGTLNFFVEGTTSSETGNYDWLINKNGWISDFNQHGQPTTLTWNIAFNPQGKDLGQVTVNDTLSAKQVFIPTSVQANTGLYNEAGNFVSSGQISPQVTVNDQTITFHFSDVHTAVDMTYQTTLTDVSEGANSWQNAATLNGVTVSGNISWGGSGTGNGNESPQETGIVQLIKTDATTGTKLAGAVYELQDSQQQVLRTGLKTDTDGELTIGDLEPGEYQLIETQAPTGYELNTQPIPFRVTDTTTIVHVAQTDIPKVVPPKLGQVILTKVATSTDTRLSGAMYELRDHTGAVVQTRLTTNANGQLTVSELKPGTYSFVETKAPIGYELNTTPVTFTITTDQTTAVAVTAEDTKIPTTNPSEPTNPETPTNPEQPGEPTLPETPTEPSKPGEPTKPTTPAQPGEPTKPTAPTAPNEPEHPVKPGQPSQPIKPIVPGLPDQPQQPNRPLIPALPIKPGEPARPAQPEQPTKPDGQTTNSSQTEAEHPAGQTDSSTTAGSTDTTDNQPLTPGLQANTGVTGVTNANGSTDLPQTDERSTVNWQMVISVIGIWGLIIGYTWFKHRH</sequence>
<evidence type="ECO:0000256" key="1">
    <source>
        <dbReference type="ARBA" id="ARBA00004168"/>
    </source>
</evidence>
<dbReference type="Pfam" id="PF17961">
    <property type="entry name" value="Big_8"/>
    <property type="match status" value="1"/>
</dbReference>
<evidence type="ECO:0000256" key="2">
    <source>
        <dbReference type="ARBA" id="ARBA00007257"/>
    </source>
</evidence>
<proteinExistence type="inferred from homology"/>
<keyword evidence="4" id="KW-0964">Secreted</keyword>
<dbReference type="SUPFAM" id="SSF49401">
    <property type="entry name" value="Bacterial adhesins"/>
    <property type="match status" value="2"/>
</dbReference>
<reference evidence="13" key="1">
    <citation type="journal article" date="2019" name="Int. J. Syst. Evol. Microbiol.">
        <title>The Global Catalogue of Microorganisms (GCM) 10K type strain sequencing project: providing services to taxonomists for standard genome sequencing and annotation.</title>
        <authorList>
            <consortium name="The Broad Institute Genomics Platform"/>
            <consortium name="The Broad Institute Genome Sequencing Center for Infectious Disease"/>
            <person name="Wu L."/>
            <person name="Ma J."/>
        </authorList>
    </citation>
    <scope>NUCLEOTIDE SEQUENCE [LARGE SCALE GENOMIC DNA]</scope>
    <source>
        <strain evidence="13">CCM 8933</strain>
    </source>
</reference>
<dbReference type="Proteomes" id="UP001596282">
    <property type="component" value="Unassembled WGS sequence"/>
</dbReference>
<evidence type="ECO:0000256" key="8">
    <source>
        <dbReference type="SAM" id="Phobius"/>
    </source>
</evidence>
<protein>
    <submittedName>
        <fullName evidence="12">SpaA isopeptide-forming pilin-related protein</fullName>
    </submittedName>
</protein>
<dbReference type="EMBL" id="JBHSSC010000031">
    <property type="protein sequence ID" value="MFC6181037.1"/>
    <property type="molecule type" value="Genomic_DNA"/>
</dbReference>
<evidence type="ECO:0000256" key="7">
    <source>
        <dbReference type="SAM" id="MobiDB-lite"/>
    </source>
</evidence>
<dbReference type="Gene3D" id="2.60.40.10">
    <property type="entry name" value="Immunoglobulins"/>
    <property type="match status" value="2"/>
</dbReference>
<comment type="caution">
    <text evidence="12">The sequence shown here is derived from an EMBL/GenBank/DDBJ whole genome shotgun (WGS) entry which is preliminary data.</text>
</comment>
<feature type="compositionally biased region" description="Low complexity" evidence="7">
    <location>
        <begin position="625"/>
        <end position="638"/>
    </location>
</feature>
<dbReference type="Gene3D" id="2.60.40.1280">
    <property type="match status" value="1"/>
</dbReference>
<name>A0ABW1S0P3_9LACO</name>
<dbReference type="Gene3D" id="2.60.40.740">
    <property type="match status" value="1"/>
</dbReference>
<keyword evidence="8" id="KW-1133">Transmembrane helix</keyword>
<keyword evidence="6" id="KW-0572">Peptidoglycan-anchor</keyword>
<comment type="subcellular location">
    <subcellularLocation>
        <location evidence="1">Secreted</location>
        <location evidence="1">Cell wall</location>
        <topology evidence="1">Peptidoglycan-anchor</topology>
    </subcellularLocation>
</comment>
<comment type="similarity">
    <text evidence="2">Belongs to the serine-aspartate repeat-containing protein (SDr) family.</text>
</comment>
<feature type="domain" description="Collagen binding" evidence="9">
    <location>
        <begin position="159"/>
        <end position="281"/>
    </location>
</feature>
<accession>A0ABW1S0P3</accession>
<keyword evidence="13" id="KW-1185">Reference proteome</keyword>
<evidence type="ECO:0000259" key="11">
    <source>
        <dbReference type="Pfam" id="PF17961"/>
    </source>
</evidence>
<dbReference type="InterPro" id="IPR013783">
    <property type="entry name" value="Ig-like_fold"/>
</dbReference>
<dbReference type="SUPFAM" id="SSF49478">
    <property type="entry name" value="Cna protein B-type domain"/>
    <property type="match status" value="2"/>
</dbReference>